<reference evidence="5" key="1">
    <citation type="submission" date="2020-11" db="EMBL/GenBank/DDBJ databases">
        <title>Isolation and identification of active actinomycetes.</title>
        <authorList>
            <person name="Sun X."/>
        </authorList>
    </citation>
    <scope>NUCLEOTIDE SEQUENCE</scope>
    <source>
        <strain evidence="5">NEAU-A11</strain>
    </source>
</reference>
<keyword evidence="2" id="KW-0238">DNA-binding</keyword>
<dbReference type="Pfam" id="PF01022">
    <property type="entry name" value="HTH_5"/>
    <property type="match status" value="1"/>
</dbReference>
<dbReference type="InterPro" id="IPR036390">
    <property type="entry name" value="WH_DNA-bd_sf"/>
</dbReference>
<evidence type="ECO:0000256" key="1">
    <source>
        <dbReference type="ARBA" id="ARBA00023015"/>
    </source>
</evidence>
<dbReference type="EMBL" id="JADQTO010000031">
    <property type="protein sequence ID" value="MBG0567830.1"/>
    <property type="molecule type" value="Genomic_DNA"/>
</dbReference>
<dbReference type="AlphaFoldDB" id="A0A931CDC7"/>
<keyword evidence="1" id="KW-0805">Transcription regulation</keyword>
<organism evidence="5 6">
    <name type="scientific">Actinoplanes aureus</name>
    <dbReference type="NCBI Taxonomy" id="2792083"/>
    <lineage>
        <taxon>Bacteria</taxon>
        <taxon>Bacillati</taxon>
        <taxon>Actinomycetota</taxon>
        <taxon>Actinomycetes</taxon>
        <taxon>Micromonosporales</taxon>
        <taxon>Micromonosporaceae</taxon>
        <taxon>Actinoplanes</taxon>
    </lineage>
</organism>
<accession>A0A931CDC7</accession>
<dbReference type="GO" id="GO:0003700">
    <property type="term" value="F:DNA-binding transcription factor activity"/>
    <property type="evidence" value="ECO:0007669"/>
    <property type="project" value="InterPro"/>
</dbReference>
<keyword evidence="3" id="KW-0804">Transcription</keyword>
<dbReference type="Gene3D" id="1.10.10.10">
    <property type="entry name" value="Winged helix-like DNA-binding domain superfamily/Winged helix DNA-binding domain"/>
    <property type="match status" value="1"/>
</dbReference>
<dbReference type="PANTHER" id="PTHR43132:SF6">
    <property type="entry name" value="HTH-TYPE TRANSCRIPTIONAL REPRESSOR CZRA"/>
    <property type="match status" value="1"/>
</dbReference>
<comment type="caution">
    <text evidence="5">The sequence shown here is derived from an EMBL/GenBank/DDBJ whole genome shotgun (WGS) entry which is preliminary data.</text>
</comment>
<name>A0A931CDC7_9ACTN</name>
<sequence>MGVWLVGADVLASSRFAVSPLIETVAAMKAFAGKGLHPVQRPWLDAHAPAYRKRLRDDPFAAALTTATLRPRWVADFLVTPPDDADGSFAGDLARLHATAPDEARAQLHAEGVPVPDILDGPHLIDRTADFLTWVWELALCQDWPHRRRLLEADVVARSHQLASGGWAAALLGMRPDMRWAGEGRLQVNAYDHAPVDLTDARLTFIPTMSRDGWLCLDTPHRYVVVYPCAGFLADPAATVAPSALSRLLGPVRAVVLMQLHTSKTPSQLCAVTGYGLGTVGGHLKVLRDAGLVQRRRTGRMVLYYRTPRGDDLASME</sequence>
<protein>
    <submittedName>
        <fullName evidence="5">Winged helix-turn-helix transcriptional regulator</fullName>
    </submittedName>
</protein>
<evidence type="ECO:0000256" key="2">
    <source>
        <dbReference type="ARBA" id="ARBA00023125"/>
    </source>
</evidence>
<evidence type="ECO:0000313" key="6">
    <source>
        <dbReference type="Proteomes" id="UP000598146"/>
    </source>
</evidence>
<dbReference type="GO" id="GO:0003677">
    <property type="term" value="F:DNA binding"/>
    <property type="evidence" value="ECO:0007669"/>
    <property type="project" value="UniProtKB-KW"/>
</dbReference>
<dbReference type="RefSeq" id="WP_196419608.1">
    <property type="nucleotide sequence ID" value="NZ_JADQTO010000031.1"/>
</dbReference>
<dbReference type="Proteomes" id="UP000598146">
    <property type="component" value="Unassembled WGS sequence"/>
</dbReference>
<evidence type="ECO:0000256" key="3">
    <source>
        <dbReference type="ARBA" id="ARBA00023163"/>
    </source>
</evidence>
<keyword evidence="6" id="KW-1185">Reference proteome</keyword>
<dbReference type="InterPro" id="IPR001845">
    <property type="entry name" value="HTH_ArsR_DNA-bd_dom"/>
</dbReference>
<dbReference type="SUPFAM" id="SSF46785">
    <property type="entry name" value="Winged helix' DNA-binding domain"/>
    <property type="match status" value="1"/>
</dbReference>
<proteinExistence type="predicted"/>
<evidence type="ECO:0000259" key="4">
    <source>
        <dbReference type="SMART" id="SM00418"/>
    </source>
</evidence>
<dbReference type="PANTHER" id="PTHR43132">
    <property type="entry name" value="ARSENICAL RESISTANCE OPERON REPRESSOR ARSR-RELATED"/>
    <property type="match status" value="1"/>
</dbReference>
<dbReference type="CDD" id="cd00090">
    <property type="entry name" value="HTH_ARSR"/>
    <property type="match status" value="1"/>
</dbReference>
<gene>
    <name evidence="5" type="ORF">I4J89_40960</name>
</gene>
<dbReference type="InterPro" id="IPR036388">
    <property type="entry name" value="WH-like_DNA-bd_sf"/>
</dbReference>
<dbReference type="SMART" id="SM00418">
    <property type="entry name" value="HTH_ARSR"/>
    <property type="match status" value="1"/>
</dbReference>
<evidence type="ECO:0000313" key="5">
    <source>
        <dbReference type="EMBL" id="MBG0567830.1"/>
    </source>
</evidence>
<feature type="domain" description="HTH arsR-type" evidence="4">
    <location>
        <begin position="244"/>
        <end position="317"/>
    </location>
</feature>
<dbReference type="InterPro" id="IPR051011">
    <property type="entry name" value="Metal_resp_trans_reg"/>
</dbReference>
<dbReference type="InterPro" id="IPR011991">
    <property type="entry name" value="ArsR-like_HTH"/>
</dbReference>